<protein>
    <submittedName>
        <fullName evidence="1">Uncharacterized protein</fullName>
    </submittedName>
</protein>
<sequence>MVTLSGKIKAKKVAIHKLSLWEFDPEFVKIQNNFFEEIKFQYLKKNTAMALKLRSGEAFEPTVDALPTFLDEHITAFFRKKVTLSGKIIAKKATIQKLSEHDANGNCPASFQISHTMRFSEGLRKFDPEFVKNSKRSF</sequence>
<dbReference type="EMBL" id="CM047590">
    <property type="protein sequence ID" value="KAI9919727.1"/>
    <property type="molecule type" value="Genomic_DNA"/>
</dbReference>
<reference evidence="1 2" key="1">
    <citation type="journal article" date="2022" name="bioRxiv">
        <title>The genome of the oomycete Peronosclerospora sorghi, a cosmopolitan pathogen of maize and sorghum, is inflated with dispersed pseudogenes.</title>
        <authorList>
            <person name="Fletcher K."/>
            <person name="Martin F."/>
            <person name="Isakeit T."/>
            <person name="Cavanaugh K."/>
            <person name="Magill C."/>
            <person name="Michelmore R."/>
        </authorList>
    </citation>
    <scope>NUCLEOTIDE SEQUENCE [LARGE SCALE GENOMIC DNA]</scope>
    <source>
        <strain evidence="1">P6</strain>
    </source>
</reference>
<comment type="caution">
    <text evidence="1">The sequence shown here is derived from an EMBL/GenBank/DDBJ whole genome shotgun (WGS) entry which is preliminary data.</text>
</comment>
<name>A0ACC0WMB0_9STRA</name>
<proteinExistence type="predicted"/>
<evidence type="ECO:0000313" key="1">
    <source>
        <dbReference type="EMBL" id="KAI9919727.1"/>
    </source>
</evidence>
<accession>A0ACC0WMB0</accession>
<keyword evidence="2" id="KW-1185">Reference proteome</keyword>
<evidence type="ECO:0000313" key="2">
    <source>
        <dbReference type="Proteomes" id="UP001163321"/>
    </source>
</evidence>
<organism evidence="1 2">
    <name type="scientific">Peronosclerospora sorghi</name>
    <dbReference type="NCBI Taxonomy" id="230839"/>
    <lineage>
        <taxon>Eukaryota</taxon>
        <taxon>Sar</taxon>
        <taxon>Stramenopiles</taxon>
        <taxon>Oomycota</taxon>
        <taxon>Peronosporomycetes</taxon>
        <taxon>Peronosporales</taxon>
        <taxon>Peronosporaceae</taxon>
        <taxon>Peronosclerospora</taxon>
    </lineage>
</organism>
<gene>
    <name evidence="1" type="ORF">PsorP6_017800</name>
</gene>
<dbReference type="Proteomes" id="UP001163321">
    <property type="component" value="Chromosome 11"/>
</dbReference>